<dbReference type="EMBL" id="KI696008">
    <property type="protein sequence ID" value="ETM33585.1"/>
    <property type="molecule type" value="Genomic_DNA"/>
</dbReference>
<accession>W2MBA8</accession>
<reference evidence="2" key="1">
    <citation type="submission" date="2013-11" db="EMBL/GenBank/DDBJ databases">
        <title>The Genome Sequence of Phytophthora parasitica IAC_01/95.</title>
        <authorList>
            <consortium name="The Broad Institute Genomics Platform"/>
            <person name="Russ C."/>
            <person name="Tyler B."/>
            <person name="Panabieres F."/>
            <person name="Shan W."/>
            <person name="Tripathy S."/>
            <person name="Grunwald N."/>
            <person name="Machado M."/>
            <person name="Johnson C.S."/>
            <person name="Arredondo F."/>
            <person name="Hong C."/>
            <person name="Coffey M."/>
            <person name="Young S.K."/>
            <person name="Zeng Q."/>
            <person name="Gargeya S."/>
            <person name="Fitzgerald M."/>
            <person name="Abouelleil A."/>
            <person name="Alvarado L."/>
            <person name="Chapman S.B."/>
            <person name="Gainer-Dewar J."/>
            <person name="Goldberg J."/>
            <person name="Griggs A."/>
            <person name="Gujja S."/>
            <person name="Hansen M."/>
            <person name="Howarth C."/>
            <person name="Imamovic A."/>
            <person name="Ireland A."/>
            <person name="Larimer J."/>
            <person name="McCowan C."/>
            <person name="Murphy C."/>
            <person name="Pearson M."/>
            <person name="Poon T.W."/>
            <person name="Priest M."/>
            <person name="Roberts A."/>
            <person name="Saif S."/>
            <person name="Shea T."/>
            <person name="Sykes S."/>
            <person name="Wortman J."/>
            <person name="Nusbaum C."/>
            <person name="Birren B."/>
        </authorList>
    </citation>
    <scope>NUCLEOTIDE SEQUENCE [LARGE SCALE GENOMIC DNA]</scope>
    <source>
        <strain evidence="2">IAC_01/95</strain>
    </source>
</reference>
<name>W2MBA8_PHYNI</name>
<dbReference type="VEuPathDB" id="FungiDB:PPTG_24224"/>
<feature type="chain" id="PRO_5004821105" description="RxLR effector protein" evidence="1">
    <location>
        <begin position="23"/>
        <end position="60"/>
    </location>
</feature>
<evidence type="ECO:0000256" key="1">
    <source>
        <dbReference type="SAM" id="SignalP"/>
    </source>
</evidence>
<protein>
    <recommendedName>
        <fullName evidence="3">RxLR effector protein</fullName>
    </recommendedName>
</protein>
<proteinExistence type="predicted"/>
<gene>
    <name evidence="2" type="ORF">L914_19210</name>
</gene>
<sequence>MQLVKGLVFAIIAMMCFASADGATPTADVKMNAPKPRKLYYVRTRSPYNRNNPPLPPSSA</sequence>
<organism evidence="2">
    <name type="scientific">Phytophthora nicotianae</name>
    <name type="common">Potato buckeye rot agent</name>
    <name type="synonym">Phytophthora parasitica</name>
    <dbReference type="NCBI Taxonomy" id="4792"/>
    <lineage>
        <taxon>Eukaryota</taxon>
        <taxon>Sar</taxon>
        <taxon>Stramenopiles</taxon>
        <taxon>Oomycota</taxon>
        <taxon>Peronosporomycetes</taxon>
        <taxon>Peronosporales</taxon>
        <taxon>Peronosporaceae</taxon>
        <taxon>Phytophthora</taxon>
    </lineage>
</organism>
<keyword evidence="1" id="KW-0732">Signal</keyword>
<dbReference type="AlphaFoldDB" id="W2MBA8"/>
<evidence type="ECO:0000313" key="2">
    <source>
        <dbReference type="EMBL" id="ETM33585.1"/>
    </source>
</evidence>
<evidence type="ECO:0008006" key="3">
    <source>
        <dbReference type="Google" id="ProtNLM"/>
    </source>
</evidence>
<feature type="signal peptide" evidence="1">
    <location>
        <begin position="1"/>
        <end position="22"/>
    </location>
</feature>
<dbReference type="Proteomes" id="UP000054532">
    <property type="component" value="Unassembled WGS sequence"/>
</dbReference>